<keyword evidence="2" id="KW-1185">Reference proteome</keyword>
<dbReference type="WBParaSite" id="nRc.2.0.1.t03268-RA">
    <property type="protein sequence ID" value="nRc.2.0.1.t03268-RA"/>
    <property type="gene ID" value="nRc.2.0.1.g03268"/>
</dbReference>
<dbReference type="Proteomes" id="UP000887565">
    <property type="component" value="Unplaced"/>
</dbReference>
<sequence>MARNERSPDGWQPKTLCPGAGQIGFGGRPTKSSQRGVVDLLASRPIGSTPGRPCKHSSMPER</sequence>
<name>A0A915HMT7_ROMCU</name>
<proteinExistence type="predicted"/>
<reference evidence="3" key="1">
    <citation type="submission" date="2022-11" db="UniProtKB">
        <authorList>
            <consortium name="WormBaseParasite"/>
        </authorList>
    </citation>
    <scope>IDENTIFICATION</scope>
</reference>
<protein>
    <submittedName>
        <fullName evidence="3">Uncharacterized protein</fullName>
    </submittedName>
</protein>
<organism evidence="2 3">
    <name type="scientific">Romanomermis culicivorax</name>
    <name type="common">Nematode worm</name>
    <dbReference type="NCBI Taxonomy" id="13658"/>
    <lineage>
        <taxon>Eukaryota</taxon>
        <taxon>Metazoa</taxon>
        <taxon>Ecdysozoa</taxon>
        <taxon>Nematoda</taxon>
        <taxon>Enoplea</taxon>
        <taxon>Dorylaimia</taxon>
        <taxon>Mermithida</taxon>
        <taxon>Mermithoidea</taxon>
        <taxon>Mermithidae</taxon>
        <taxon>Romanomermis</taxon>
    </lineage>
</organism>
<feature type="region of interest" description="Disordered" evidence="1">
    <location>
        <begin position="1"/>
        <end position="62"/>
    </location>
</feature>
<dbReference type="AlphaFoldDB" id="A0A915HMT7"/>
<evidence type="ECO:0000313" key="2">
    <source>
        <dbReference type="Proteomes" id="UP000887565"/>
    </source>
</evidence>
<accession>A0A915HMT7</accession>
<evidence type="ECO:0000256" key="1">
    <source>
        <dbReference type="SAM" id="MobiDB-lite"/>
    </source>
</evidence>
<evidence type="ECO:0000313" key="3">
    <source>
        <dbReference type="WBParaSite" id="nRc.2.0.1.t03268-RA"/>
    </source>
</evidence>